<dbReference type="GO" id="GO:0005886">
    <property type="term" value="C:plasma membrane"/>
    <property type="evidence" value="ECO:0007669"/>
    <property type="project" value="UniProtKB-SubCell"/>
</dbReference>
<dbReference type="Proteomes" id="UP000185678">
    <property type="component" value="Unassembled WGS sequence"/>
</dbReference>
<feature type="transmembrane region" description="Helical" evidence="6">
    <location>
        <begin position="12"/>
        <end position="32"/>
    </location>
</feature>
<dbReference type="SUPFAM" id="SSF103481">
    <property type="entry name" value="Multidrug resistance efflux transporter EmrE"/>
    <property type="match status" value="2"/>
</dbReference>
<comment type="subcellular location">
    <subcellularLocation>
        <location evidence="1">Cell membrane</location>
        <topology evidence="1">Multi-pass membrane protein</topology>
    </subcellularLocation>
</comment>
<dbReference type="EMBL" id="FTOA01000006">
    <property type="protein sequence ID" value="SIT05341.1"/>
    <property type="molecule type" value="Genomic_DNA"/>
</dbReference>
<evidence type="ECO:0000259" key="7">
    <source>
        <dbReference type="Pfam" id="PF00892"/>
    </source>
</evidence>
<evidence type="ECO:0000256" key="3">
    <source>
        <dbReference type="ARBA" id="ARBA00022692"/>
    </source>
</evidence>
<evidence type="ECO:0000256" key="1">
    <source>
        <dbReference type="ARBA" id="ARBA00004651"/>
    </source>
</evidence>
<dbReference type="PANTHER" id="PTHR32322:SF18">
    <property type="entry name" value="S-ADENOSYLMETHIONINE_S-ADENOSYLHOMOCYSTEINE TRANSPORTER"/>
    <property type="match status" value="1"/>
</dbReference>
<dbReference type="InterPro" id="IPR000620">
    <property type="entry name" value="EamA_dom"/>
</dbReference>
<dbReference type="Pfam" id="PF00892">
    <property type="entry name" value="EamA"/>
    <property type="match status" value="2"/>
</dbReference>
<dbReference type="OrthoDB" id="7850605at2"/>
<feature type="transmembrane region" description="Helical" evidence="6">
    <location>
        <begin position="274"/>
        <end position="294"/>
    </location>
</feature>
<feature type="transmembrane region" description="Helical" evidence="6">
    <location>
        <begin position="74"/>
        <end position="94"/>
    </location>
</feature>
<sequence>MTTPPPPATRDWGKLGLIGLISLCWGLNWPAIKILLGYLPPFTLRALAFTAGAVLILAIARLSGNRLRVAHSDITPLVLGGLLNVLVFNLFTTYGQLTMATSRAAVITFTMPVWTTLLAIPVLKEKPGPRQWVGLVCGMSGLAVLLGPHGLDQGIGPFLMLGAAVSWALGTVLMKRRPWSTPPMVVTGWQYVLSAVPLVLLAAWHDPMPDFSILPAKAWVALGWHISLSICLAQVLWYKVIRRASAGEATIGTLLIPVIGVTGSLLILGETLTWSLLIALGLIVAAVAAGVLPFPRKPRLQGTG</sequence>
<evidence type="ECO:0000313" key="8">
    <source>
        <dbReference type="EMBL" id="SIT05341.1"/>
    </source>
</evidence>
<accession>A0A1N7P427</accession>
<evidence type="ECO:0000313" key="9">
    <source>
        <dbReference type="Proteomes" id="UP000185678"/>
    </source>
</evidence>
<gene>
    <name evidence="8" type="ORF">SAMN05421779_10646</name>
</gene>
<evidence type="ECO:0000256" key="6">
    <source>
        <dbReference type="SAM" id="Phobius"/>
    </source>
</evidence>
<dbReference type="AlphaFoldDB" id="A0A1N7P427"/>
<dbReference type="PANTHER" id="PTHR32322">
    <property type="entry name" value="INNER MEMBRANE TRANSPORTER"/>
    <property type="match status" value="1"/>
</dbReference>
<dbReference type="STRING" id="80876.SAMN05421779_10646"/>
<reference evidence="8 9" key="1">
    <citation type="submission" date="2017-01" db="EMBL/GenBank/DDBJ databases">
        <authorList>
            <person name="Mah S.A."/>
            <person name="Swanson W.J."/>
            <person name="Moy G.W."/>
            <person name="Vacquier V.D."/>
        </authorList>
    </citation>
    <scope>NUCLEOTIDE SEQUENCE [LARGE SCALE GENOMIC DNA]</scope>
    <source>
        <strain evidence="8 9">DSM 11589</strain>
    </source>
</reference>
<keyword evidence="5 6" id="KW-0472">Membrane</keyword>
<organism evidence="8 9">
    <name type="scientific">Insolitispirillum peregrinum</name>
    <dbReference type="NCBI Taxonomy" id="80876"/>
    <lineage>
        <taxon>Bacteria</taxon>
        <taxon>Pseudomonadati</taxon>
        <taxon>Pseudomonadota</taxon>
        <taxon>Alphaproteobacteria</taxon>
        <taxon>Rhodospirillales</taxon>
        <taxon>Novispirillaceae</taxon>
        <taxon>Insolitispirillum</taxon>
    </lineage>
</organism>
<feature type="transmembrane region" description="Helical" evidence="6">
    <location>
        <begin position="44"/>
        <end position="62"/>
    </location>
</feature>
<keyword evidence="3 6" id="KW-0812">Transmembrane</keyword>
<protein>
    <submittedName>
        <fullName evidence="8">Permease of the drug/metabolite transporter (DMT) superfamily</fullName>
    </submittedName>
</protein>
<keyword evidence="4 6" id="KW-1133">Transmembrane helix</keyword>
<feature type="domain" description="EamA" evidence="7">
    <location>
        <begin position="155"/>
        <end position="288"/>
    </location>
</feature>
<feature type="transmembrane region" description="Helical" evidence="6">
    <location>
        <begin position="100"/>
        <end position="120"/>
    </location>
</feature>
<feature type="domain" description="EamA" evidence="7">
    <location>
        <begin position="18"/>
        <end position="146"/>
    </location>
</feature>
<feature type="transmembrane region" description="Helical" evidence="6">
    <location>
        <begin position="186"/>
        <end position="204"/>
    </location>
</feature>
<dbReference type="RefSeq" id="WP_076401377.1">
    <property type="nucleotide sequence ID" value="NZ_FTOA01000006.1"/>
</dbReference>
<feature type="transmembrane region" description="Helical" evidence="6">
    <location>
        <begin position="216"/>
        <end position="237"/>
    </location>
</feature>
<keyword evidence="9" id="KW-1185">Reference proteome</keyword>
<keyword evidence="2" id="KW-1003">Cell membrane</keyword>
<dbReference type="InterPro" id="IPR050638">
    <property type="entry name" value="AA-Vitamin_Transporters"/>
</dbReference>
<evidence type="ECO:0000256" key="5">
    <source>
        <dbReference type="ARBA" id="ARBA00023136"/>
    </source>
</evidence>
<feature type="transmembrane region" description="Helical" evidence="6">
    <location>
        <begin position="155"/>
        <end position="174"/>
    </location>
</feature>
<proteinExistence type="predicted"/>
<name>A0A1N7P427_9PROT</name>
<evidence type="ECO:0000256" key="4">
    <source>
        <dbReference type="ARBA" id="ARBA00022989"/>
    </source>
</evidence>
<evidence type="ECO:0000256" key="2">
    <source>
        <dbReference type="ARBA" id="ARBA00022475"/>
    </source>
</evidence>
<dbReference type="Gene3D" id="1.10.3730.20">
    <property type="match status" value="1"/>
</dbReference>
<dbReference type="InterPro" id="IPR037185">
    <property type="entry name" value="EmrE-like"/>
</dbReference>
<feature type="transmembrane region" description="Helical" evidence="6">
    <location>
        <begin position="249"/>
        <end position="268"/>
    </location>
</feature>